<dbReference type="Proteomes" id="UP000006038">
    <property type="component" value="Unassembled WGS sequence"/>
</dbReference>
<keyword evidence="1" id="KW-0472">Membrane</keyword>
<sequence length="101" mass="12469">MDWTGALNFWESLIFLRIIPSVYIVSCYIYFGCLKFILISLHLFRSEMRRQNCPNFFLWRTHTWSSKFSDRFVFMSLSLICSYLQFRMIDLLIWRKLFNWV</sequence>
<dbReference type="EnsemblPlants" id="OB02G38050.1">
    <property type="protein sequence ID" value="OB02G38050.1"/>
    <property type="gene ID" value="OB02G38050"/>
</dbReference>
<keyword evidence="3" id="KW-1185">Reference proteome</keyword>
<dbReference type="Gramene" id="OB02G38050.1">
    <property type="protein sequence ID" value="OB02G38050.1"/>
    <property type="gene ID" value="OB02G38050"/>
</dbReference>
<dbReference type="HOGENOM" id="CLU_2296040_0_0_1"/>
<keyword evidence="1" id="KW-0812">Transmembrane</keyword>
<name>J3LGN8_ORYBR</name>
<organism evidence="2">
    <name type="scientific">Oryza brachyantha</name>
    <name type="common">malo sina</name>
    <dbReference type="NCBI Taxonomy" id="4533"/>
    <lineage>
        <taxon>Eukaryota</taxon>
        <taxon>Viridiplantae</taxon>
        <taxon>Streptophyta</taxon>
        <taxon>Embryophyta</taxon>
        <taxon>Tracheophyta</taxon>
        <taxon>Spermatophyta</taxon>
        <taxon>Magnoliopsida</taxon>
        <taxon>Liliopsida</taxon>
        <taxon>Poales</taxon>
        <taxon>Poaceae</taxon>
        <taxon>BOP clade</taxon>
        <taxon>Oryzoideae</taxon>
        <taxon>Oryzeae</taxon>
        <taxon>Oryzinae</taxon>
        <taxon>Oryza</taxon>
    </lineage>
</organism>
<proteinExistence type="predicted"/>
<evidence type="ECO:0000256" key="1">
    <source>
        <dbReference type="SAM" id="Phobius"/>
    </source>
</evidence>
<feature type="transmembrane region" description="Helical" evidence="1">
    <location>
        <begin position="20"/>
        <end position="44"/>
    </location>
</feature>
<accession>J3LGN8</accession>
<protein>
    <submittedName>
        <fullName evidence="2">Uncharacterized protein</fullName>
    </submittedName>
</protein>
<reference evidence="2" key="1">
    <citation type="submission" date="2013-04" db="UniProtKB">
        <authorList>
            <consortium name="EnsemblPlants"/>
        </authorList>
    </citation>
    <scope>IDENTIFICATION</scope>
</reference>
<feature type="transmembrane region" description="Helical" evidence="1">
    <location>
        <begin position="72"/>
        <end position="94"/>
    </location>
</feature>
<evidence type="ECO:0000313" key="3">
    <source>
        <dbReference type="Proteomes" id="UP000006038"/>
    </source>
</evidence>
<keyword evidence="1" id="KW-1133">Transmembrane helix</keyword>
<dbReference type="AlphaFoldDB" id="J3LGN8"/>
<evidence type="ECO:0000313" key="2">
    <source>
        <dbReference type="EnsemblPlants" id="OB02G38050.1"/>
    </source>
</evidence>